<reference evidence="2 3" key="1">
    <citation type="submission" date="2018-04" db="EMBL/GenBank/DDBJ databases">
        <title>Genomic Encyclopedia of Type Strains, Phase IV (KMG-IV): sequencing the most valuable type-strain genomes for metagenomic binning, comparative biology and taxonomic classification.</title>
        <authorList>
            <person name="Goeker M."/>
        </authorList>
    </citation>
    <scope>NUCLEOTIDE SEQUENCE [LARGE SCALE GENOMIC DNA]</scope>
    <source>
        <strain evidence="2 3">DSM 45771</strain>
    </source>
</reference>
<evidence type="ECO:0000259" key="1">
    <source>
        <dbReference type="PROSITE" id="PS51186"/>
    </source>
</evidence>
<sequence>METTLRVRLLRPDDTATLDAVFDGLSARSRYLRFHSPMPRLSGTLRRGLLRIDDHDRLALVAEAATGTGTWEPVGIARLVRTAAREAELAVAVVDAWQRRGVGRVLLTALRVAARARGVDRLVAYVLAENAAARELIAQTFPLCTTRRDGAVVVMTCHLTDDLTLTVDDLVA</sequence>
<evidence type="ECO:0000313" key="2">
    <source>
        <dbReference type="EMBL" id="PVY97309.1"/>
    </source>
</evidence>
<feature type="domain" description="N-acetyltransferase" evidence="1">
    <location>
        <begin position="5"/>
        <end position="160"/>
    </location>
</feature>
<name>A0A2U1EC80_9PSEU</name>
<dbReference type="AlphaFoldDB" id="A0A2U1EC80"/>
<comment type="caution">
    <text evidence="2">The sequence shown here is derived from an EMBL/GenBank/DDBJ whole genome shotgun (WGS) entry which is preliminary data.</text>
</comment>
<dbReference type="SUPFAM" id="SSF55729">
    <property type="entry name" value="Acyl-CoA N-acyltransferases (Nat)"/>
    <property type="match status" value="1"/>
</dbReference>
<gene>
    <name evidence="2" type="ORF">C8D89_12551</name>
</gene>
<dbReference type="InterPro" id="IPR000182">
    <property type="entry name" value="GNAT_dom"/>
</dbReference>
<dbReference type="RefSeq" id="WP_116711147.1">
    <property type="nucleotide sequence ID" value="NZ_QEKW01000025.1"/>
</dbReference>
<keyword evidence="3" id="KW-1185">Reference proteome</keyword>
<dbReference type="Proteomes" id="UP000245639">
    <property type="component" value="Unassembled WGS sequence"/>
</dbReference>
<evidence type="ECO:0000313" key="3">
    <source>
        <dbReference type="Proteomes" id="UP000245639"/>
    </source>
</evidence>
<accession>A0A2U1EC80</accession>
<dbReference type="InterPro" id="IPR016181">
    <property type="entry name" value="Acyl_CoA_acyltransferase"/>
</dbReference>
<dbReference type="CDD" id="cd04301">
    <property type="entry name" value="NAT_SF"/>
    <property type="match status" value="1"/>
</dbReference>
<keyword evidence="2" id="KW-0808">Transferase</keyword>
<dbReference type="EMBL" id="QEKW01000025">
    <property type="protein sequence ID" value="PVY97309.1"/>
    <property type="molecule type" value="Genomic_DNA"/>
</dbReference>
<organism evidence="2 3">
    <name type="scientific">Actinomycetospora cinnamomea</name>
    <dbReference type="NCBI Taxonomy" id="663609"/>
    <lineage>
        <taxon>Bacteria</taxon>
        <taxon>Bacillati</taxon>
        <taxon>Actinomycetota</taxon>
        <taxon>Actinomycetes</taxon>
        <taxon>Pseudonocardiales</taxon>
        <taxon>Pseudonocardiaceae</taxon>
        <taxon>Actinomycetospora</taxon>
    </lineage>
</organism>
<dbReference type="OrthoDB" id="4256927at2"/>
<dbReference type="PROSITE" id="PS51186">
    <property type="entry name" value="GNAT"/>
    <property type="match status" value="1"/>
</dbReference>
<dbReference type="Pfam" id="PF00583">
    <property type="entry name" value="Acetyltransf_1"/>
    <property type="match status" value="1"/>
</dbReference>
<dbReference type="GO" id="GO:0016747">
    <property type="term" value="F:acyltransferase activity, transferring groups other than amino-acyl groups"/>
    <property type="evidence" value="ECO:0007669"/>
    <property type="project" value="InterPro"/>
</dbReference>
<dbReference type="Gene3D" id="3.40.630.30">
    <property type="match status" value="1"/>
</dbReference>
<protein>
    <submittedName>
        <fullName evidence="2">Acetyltransferase (GNAT) family protein</fullName>
    </submittedName>
</protein>
<proteinExistence type="predicted"/>